<dbReference type="InterPro" id="IPR018356">
    <property type="entry name" value="Tscrpt_reg_HTH_DeoR_CS"/>
</dbReference>
<organism evidence="5 6">
    <name type="scientific">Nakamurella flava</name>
    <dbReference type="NCBI Taxonomy" id="2576308"/>
    <lineage>
        <taxon>Bacteria</taxon>
        <taxon>Bacillati</taxon>
        <taxon>Actinomycetota</taxon>
        <taxon>Actinomycetes</taxon>
        <taxon>Nakamurellales</taxon>
        <taxon>Nakamurellaceae</taxon>
        <taxon>Nakamurella</taxon>
    </lineage>
</organism>
<proteinExistence type="predicted"/>
<evidence type="ECO:0000313" key="5">
    <source>
        <dbReference type="EMBL" id="TKV61604.1"/>
    </source>
</evidence>
<protein>
    <submittedName>
        <fullName evidence="5">DeoR/GlpR transcriptional regulator</fullName>
    </submittedName>
</protein>
<dbReference type="PRINTS" id="PR00037">
    <property type="entry name" value="HTHLACR"/>
</dbReference>
<dbReference type="InterPro" id="IPR050313">
    <property type="entry name" value="Carb_Metab_HTH_regulators"/>
</dbReference>
<dbReference type="EMBL" id="SZZH01000001">
    <property type="protein sequence ID" value="TKV61604.1"/>
    <property type="molecule type" value="Genomic_DNA"/>
</dbReference>
<dbReference type="Gene3D" id="1.10.10.10">
    <property type="entry name" value="Winged helix-like DNA-binding domain superfamily/Winged helix DNA-binding domain"/>
    <property type="match status" value="1"/>
</dbReference>
<evidence type="ECO:0000256" key="2">
    <source>
        <dbReference type="ARBA" id="ARBA00023125"/>
    </source>
</evidence>
<gene>
    <name evidence="5" type="ORF">FDO65_08600</name>
</gene>
<sequence>MTTSRPLDRTQRQAEIERLVVDHGSVKAADLAEQFAVSVMTIHRDLDELERRGVLRKSRGGATAQPSGVFEASVNYRHNAALAEKQAVAARAAELVEPGMAIVLDDSTTVLQMVPHLRDVAPLRIATNFLAAMKELVTLDNVGLMALGGDYDPQHDAFVGLMCEDAIASIRVDATFLSTSAISGPYVFHQEPRVVSLKQAMLRIASKRYLLLDHTKFGRIALHKLGAVADFDVVFTDSRTPPEHLAALCEHARAVEVVEVPDHP</sequence>
<keyword evidence="3" id="KW-0804">Transcription</keyword>
<dbReference type="Pfam" id="PF08220">
    <property type="entry name" value="HTH_DeoR"/>
    <property type="match status" value="1"/>
</dbReference>
<feature type="domain" description="HTH deoR-type" evidence="4">
    <location>
        <begin position="9"/>
        <end position="64"/>
    </location>
</feature>
<dbReference type="InterPro" id="IPR001034">
    <property type="entry name" value="DeoR_HTH"/>
</dbReference>
<evidence type="ECO:0000313" key="6">
    <source>
        <dbReference type="Proteomes" id="UP000306985"/>
    </source>
</evidence>
<dbReference type="SMART" id="SM00420">
    <property type="entry name" value="HTH_DEOR"/>
    <property type="match status" value="1"/>
</dbReference>
<dbReference type="SUPFAM" id="SSF100950">
    <property type="entry name" value="NagB/RpiA/CoA transferase-like"/>
    <property type="match status" value="1"/>
</dbReference>
<dbReference type="GO" id="GO:0003677">
    <property type="term" value="F:DNA binding"/>
    <property type="evidence" value="ECO:0007669"/>
    <property type="project" value="UniProtKB-KW"/>
</dbReference>
<dbReference type="RefSeq" id="WP_137448909.1">
    <property type="nucleotide sequence ID" value="NZ_SZZH01000001.1"/>
</dbReference>
<evidence type="ECO:0000256" key="1">
    <source>
        <dbReference type="ARBA" id="ARBA00023015"/>
    </source>
</evidence>
<dbReference type="PROSITE" id="PS00894">
    <property type="entry name" value="HTH_DEOR_1"/>
    <property type="match status" value="1"/>
</dbReference>
<evidence type="ECO:0000256" key="3">
    <source>
        <dbReference type="ARBA" id="ARBA00023163"/>
    </source>
</evidence>
<accession>A0A4U6QM01</accession>
<dbReference type="PROSITE" id="PS51000">
    <property type="entry name" value="HTH_DEOR_2"/>
    <property type="match status" value="1"/>
</dbReference>
<dbReference type="AlphaFoldDB" id="A0A4U6QM01"/>
<dbReference type="InterPro" id="IPR036388">
    <property type="entry name" value="WH-like_DNA-bd_sf"/>
</dbReference>
<dbReference type="Proteomes" id="UP000306985">
    <property type="component" value="Unassembled WGS sequence"/>
</dbReference>
<reference evidence="5 6" key="1">
    <citation type="submission" date="2019-05" db="EMBL/GenBank/DDBJ databases">
        <title>Nakamurella sp. N5BH11, whole genome shotgun sequence.</title>
        <authorList>
            <person name="Tuo L."/>
        </authorList>
    </citation>
    <scope>NUCLEOTIDE SEQUENCE [LARGE SCALE GENOMIC DNA]</scope>
    <source>
        <strain evidence="5 6">N5BH11</strain>
    </source>
</reference>
<evidence type="ECO:0000259" key="4">
    <source>
        <dbReference type="PROSITE" id="PS51000"/>
    </source>
</evidence>
<dbReference type="InterPro" id="IPR036390">
    <property type="entry name" value="WH_DNA-bd_sf"/>
</dbReference>
<keyword evidence="6" id="KW-1185">Reference proteome</keyword>
<dbReference type="GO" id="GO:0003700">
    <property type="term" value="F:DNA-binding transcription factor activity"/>
    <property type="evidence" value="ECO:0007669"/>
    <property type="project" value="InterPro"/>
</dbReference>
<dbReference type="SMART" id="SM01134">
    <property type="entry name" value="DeoRC"/>
    <property type="match status" value="1"/>
</dbReference>
<dbReference type="Pfam" id="PF00455">
    <property type="entry name" value="DeoRC"/>
    <property type="match status" value="1"/>
</dbReference>
<keyword evidence="2" id="KW-0238">DNA-binding</keyword>
<comment type="caution">
    <text evidence="5">The sequence shown here is derived from an EMBL/GenBank/DDBJ whole genome shotgun (WGS) entry which is preliminary data.</text>
</comment>
<dbReference type="PANTHER" id="PTHR30363:SF44">
    <property type="entry name" value="AGA OPERON TRANSCRIPTIONAL REPRESSOR-RELATED"/>
    <property type="match status" value="1"/>
</dbReference>
<dbReference type="SUPFAM" id="SSF46785">
    <property type="entry name" value="Winged helix' DNA-binding domain"/>
    <property type="match status" value="1"/>
</dbReference>
<dbReference type="InterPro" id="IPR014036">
    <property type="entry name" value="DeoR-like_C"/>
</dbReference>
<dbReference type="InterPro" id="IPR037171">
    <property type="entry name" value="NagB/RpiA_transferase-like"/>
</dbReference>
<name>A0A4U6QM01_9ACTN</name>
<dbReference type="OrthoDB" id="7688673at2"/>
<keyword evidence="1" id="KW-0805">Transcription regulation</keyword>
<dbReference type="PANTHER" id="PTHR30363">
    <property type="entry name" value="HTH-TYPE TRANSCRIPTIONAL REGULATOR SRLR-RELATED"/>
    <property type="match status" value="1"/>
</dbReference>